<feature type="non-terminal residue" evidence="3">
    <location>
        <position position="130"/>
    </location>
</feature>
<evidence type="ECO:0000313" key="4">
    <source>
        <dbReference type="Proteomes" id="UP000682733"/>
    </source>
</evidence>
<evidence type="ECO:0000313" key="3">
    <source>
        <dbReference type="EMBL" id="CAF4437519.1"/>
    </source>
</evidence>
<name>A0A8S2WH85_9BILA</name>
<feature type="non-terminal residue" evidence="3">
    <location>
        <position position="1"/>
    </location>
</feature>
<dbReference type="Proteomes" id="UP000682733">
    <property type="component" value="Unassembled WGS sequence"/>
</dbReference>
<gene>
    <name evidence="2" type="ORF">OVA965_LOCUS43086</name>
    <name evidence="3" type="ORF">TMI583_LOCUS45217</name>
</gene>
<feature type="compositionally biased region" description="Polar residues" evidence="1">
    <location>
        <begin position="16"/>
        <end position="34"/>
    </location>
</feature>
<sequence length="130" mass="14908">GNGSVVLLTDSNFNNNLYHQEPSSSATTQHSLPSTMRHVDFEPHDDDYDNSTLPSQQLQRNTLQPSNAVSTDVWHIEPYGTDSNSNLVEHLIELRSLENRVHQIERSLQRRDFRDRLLYSAVFGYVLIQA</sequence>
<dbReference type="Proteomes" id="UP000677228">
    <property type="component" value="Unassembled WGS sequence"/>
</dbReference>
<evidence type="ECO:0000313" key="2">
    <source>
        <dbReference type="EMBL" id="CAF1619137.1"/>
    </source>
</evidence>
<comment type="caution">
    <text evidence="3">The sequence shown here is derived from an EMBL/GenBank/DDBJ whole genome shotgun (WGS) entry which is preliminary data.</text>
</comment>
<dbReference type="EMBL" id="CAJOBA010080103">
    <property type="protein sequence ID" value="CAF4437519.1"/>
    <property type="molecule type" value="Genomic_DNA"/>
</dbReference>
<dbReference type="AlphaFoldDB" id="A0A8S2WH85"/>
<feature type="region of interest" description="Disordered" evidence="1">
    <location>
        <begin position="16"/>
        <end position="54"/>
    </location>
</feature>
<evidence type="ECO:0000256" key="1">
    <source>
        <dbReference type="SAM" id="MobiDB-lite"/>
    </source>
</evidence>
<accession>A0A8S2WH85</accession>
<dbReference type="EMBL" id="CAJNOK010055352">
    <property type="protein sequence ID" value="CAF1619137.1"/>
    <property type="molecule type" value="Genomic_DNA"/>
</dbReference>
<proteinExistence type="predicted"/>
<reference evidence="3" key="1">
    <citation type="submission" date="2021-02" db="EMBL/GenBank/DDBJ databases">
        <authorList>
            <person name="Nowell W R."/>
        </authorList>
    </citation>
    <scope>NUCLEOTIDE SEQUENCE</scope>
</reference>
<protein>
    <submittedName>
        <fullName evidence="3">Uncharacterized protein</fullName>
    </submittedName>
</protein>
<organism evidence="3 4">
    <name type="scientific">Didymodactylos carnosus</name>
    <dbReference type="NCBI Taxonomy" id="1234261"/>
    <lineage>
        <taxon>Eukaryota</taxon>
        <taxon>Metazoa</taxon>
        <taxon>Spiralia</taxon>
        <taxon>Gnathifera</taxon>
        <taxon>Rotifera</taxon>
        <taxon>Eurotatoria</taxon>
        <taxon>Bdelloidea</taxon>
        <taxon>Philodinida</taxon>
        <taxon>Philodinidae</taxon>
        <taxon>Didymodactylos</taxon>
    </lineage>
</organism>